<dbReference type="NCBIfam" id="TIGR04493">
    <property type="entry name" value="microcomp_PduM"/>
    <property type="match status" value="1"/>
</dbReference>
<organism evidence="1 2">
    <name type="scientific">Limosilactobacillus panis DSM 6035</name>
    <dbReference type="NCBI Taxonomy" id="1423782"/>
    <lineage>
        <taxon>Bacteria</taxon>
        <taxon>Bacillati</taxon>
        <taxon>Bacillota</taxon>
        <taxon>Bacilli</taxon>
        <taxon>Lactobacillales</taxon>
        <taxon>Lactobacillaceae</taxon>
        <taxon>Limosilactobacillus</taxon>
    </lineage>
</organism>
<dbReference type="STRING" id="1423782.FD32_GL001713"/>
<dbReference type="AlphaFoldDB" id="A0A0R1XPR6"/>
<reference evidence="1 2" key="1">
    <citation type="journal article" date="2015" name="Genome Announc.">
        <title>Expanding the biotechnology potential of lactobacilli through comparative genomics of 213 strains and associated genera.</title>
        <authorList>
            <person name="Sun Z."/>
            <person name="Harris H.M."/>
            <person name="McCann A."/>
            <person name="Guo C."/>
            <person name="Argimon S."/>
            <person name="Zhang W."/>
            <person name="Yang X."/>
            <person name="Jeffery I.B."/>
            <person name="Cooney J.C."/>
            <person name="Kagawa T.F."/>
            <person name="Liu W."/>
            <person name="Song Y."/>
            <person name="Salvetti E."/>
            <person name="Wrobel A."/>
            <person name="Rasinkangas P."/>
            <person name="Parkhill J."/>
            <person name="Rea M.C."/>
            <person name="O'Sullivan O."/>
            <person name="Ritari J."/>
            <person name="Douillard F.P."/>
            <person name="Paul Ross R."/>
            <person name="Yang R."/>
            <person name="Briner A.E."/>
            <person name="Felis G.E."/>
            <person name="de Vos W.M."/>
            <person name="Barrangou R."/>
            <person name="Klaenhammer T.R."/>
            <person name="Caufield P.W."/>
            <person name="Cui Y."/>
            <person name="Zhang H."/>
            <person name="O'Toole P.W."/>
        </authorList>
    </citation>
    <scope>NUCLEOTIDE SEQUENCE [LARGE SCALE GENOMIC DNA]</scope>
    <source>
        <strain evidence="1 2">DSM 6035</strain>
    </source>
</reference>
<gene>
    <name evidence="1" type="ORF">FD32_GL001713</name>
</gene>
<dbReference type="Pfam" id="PF15953">
    <property type="entry name" value="PDU_like"/>
    <property type="match status" value="1"/>
</dbReference>
<dbReference type="InterPro" id="IPR030992">
    <property type="entry name" value="PduM"/>
</dbReference>
<sequence>MLMDDLIEEVIQRLKERQNSETTVTFDQQINPPDEQTFINHEKVILEDTSISFIADLYSMKNDNPWVAWILQGIKYGVRFFIKIDKQMVSFIPRMMVLDWPIIFVVGDKSPLIASRGRIISRGEIAAFPDNSILVKYYKQFLTDEAKDICRYKNITVKVRTEEDCIWLK</sequence>
<proteinExistence type="predicted"/>
<dbReference type="PATRIC" id="fig|1423782.4.peg.1785"/>
<protein>
    <submittedName>
        <fullName evidence="1">Propanediol utilization protein</fullName>
    </submittedName>
</protein>
<keyword evidence="2" id="KW-1185">Reference proteome</keyword>
<dbReference type="Proteomes" id="UP000051412">
    <property type="component" value="Unassembled WGS sequence"/>
</dbReference>
<evidence type="ECO:0000313" key="2">
    <source>
        <dbReference type="Proteomes" id="UP000051412"/>
    </source>
</evidence>
<evidence type="ECO:0000313" key="1">
    <source>
        <dbReference type="EMBL" id="KRM28611.1"/>
    </source>
</evidence>
<comment type="caution">
    <text evidence="1">The sequence shown here is derived from an EMBL/GenBank/DDBJ whole genome shotgun (WGS) entry which is preliminary data.</text>
</comment>
<accession>A0A0R1XPR6</accession>
<dbReference type="GO" id="GO:0005198">
    <property type="term" value="F:structural molecule activity"/>
    <property type="evidence" value="ECO:0007669"/>
    <property type="project" value="InterPro"/>
</dbReference>
<dbReference type="EMBL" id="AZGM01000040">
    <property type="protein sequence ID" value="KRM28611.1"/>
    <property type="molecule type" value="Genomic_DNA"/>
</dbReference>
<name>A0A0R1XPR6_9LACO</name>